<gene>
    <name evidence="4 7" type="primary">rpl12</name>
    <name evidence="7" type="ORF">NARC_110025</name>
</gene>
<dbReference type="GO" id="GO:0003735">
    <property type="term" value="F:structural constituent of ribosome"/>
    <property type="evidence" value="ECO:0007669"/>
    <property type="project" value="InterPro"/>
</dbReference>
<keyword evidence="3 4" id="KW-0687">Ribonucleoprotein</keyword>
<comment type="subunit">
    <text evidence="4">Part of the 50S ribosomal subunit. Homodimer, it forms part of the ribosomal stalk which helps the ribosome interact with GTP-bound translation factors. Forms a heptameric L10(L12)2(L12)2(L12)2 complex, where L10 forms an elongated spine to which the L12 dimers bind in a sequential fashion.</text>
</comment>
<dbReference type="EMBL" id="VOAH01000011">
    <property type="protein sequence ID" value="TVP39814.1"/>
    <property type="molecule type" value="Genomic_DNA"/>
</dbReference>
<accession>A0A557ST87</accession>
<dbReference type="GO" id="GO:0005840">
    <property type="term" value="C:ribosome"/>
    <property type="evidence" value="ECO:0007669"/>
    <property type="project" value="UniProtKB-KW"/>
</dbReference>
<feature type="compositionally biased region" description="Basic and acidic residues" evidence="5">
    <location>
        <begin position="104"/>
        <end position="116"/>
    </location>
</feature>
<evidence type="ECO:0000313" key="8">
    <source>
        <dbReference type="Proteomes" id="UP000315289"/>
    </source>
</evidence>
<dbReference type="InterPro" id="IPR027534">
    <property type="entry name" value="Ribosomal_P1/P2"/>
</dbReference>
<sequence>MFMPWHGVHKFYKVLYYGLVKFSFIMEYVYAALLLHKLKQDVNEDNVKNVIKSTGVEPDDVRVKSLVAALSEVNIDDALKAAPIAAAPASAPATPAASGSGAAAKEDEKKEEKKEEEALEGLSSLFG</sequence>
<feature type="region of interest" description="Disordered" evidence="5">
    <location>
        <begin position="88"/>
        <end position="127"/>
    </location>
</feature>
<dbReference type="InterPro" id="IPR038716">
    <property type="entry name" value="P1/P2_N_sf"/>
</dbReference>
<evidence type="ECO:0000256" key="2">
    <source>
        <dbReference type="ARBA" id="ARBA00022980"/>
    </source>
</evidence>
<keyword evidence="6" id="KW-1133">Transmembrane helix</keyword>
<dbReference type="GO" id="GO:0006414">
    <property type="term" value="P:translational elongation"/>
    <property type="evidence" value="ECO:0007669"/>
    <property type="project" value="InterPro"/>
</dbReference>
<keyword evidence="6" id="KW-0472">Membrane</keyword>
<dbReference type="Gene3D" id="1.10.10.1410">
    <property type="match status" value="1"/>
</dbReference>
<dbReference type="Proteomes" id="UP000315289">
    <property type="component" value="Unassembled WGS sequence"/>
</dbReference>
<comment type="similarity">
    <text evidence="1 4">Belongs to the eukaryotic ribosomal protein P1/P2 family.</text>
</comment>
<dbReference type="GO" id="GO:1990904">
    <property type="term" value="C:ribonucleoprotein complex"/>
    <property type="evidence" value="ECO:0007669"/>
    <property type="project" value="UniProtKB-KW"/>
</dbReference>
<comment type="caution">
    <text evidence="7">The sequence shown here is derived from an EMBL/GenBank/DDBJ whole genome shotgun (WGS) entry which is preliminary data.</text>
</comment>
<comment type="function">
    <text evidence="4">Forms part of the ribosomal stalk, playing a central role in the interaction of the ribosome with GTP-bound translation factors.</text>
</comment>
<proteinExistence type="inferred from homology"/>
<dbReference type="NCBIfam" id="TIGR03685">
    <property type="entry name" value="ribo_P1_arch"/>
    <property type="match status" value="1"/>
</dbReference>
<feature type="transmembrane region" description="Helical" evidence="6">
    <location>
        <begin position="14"/>
        <end position="35"/>
    </location>
</feature>
<evidence type="ECO:0000256" key="3">
    <source>
        <dbReference type="ARBA" id="ARBA00023274"/>
    </source>
</evidence>
<protein>
    <recommendedName>
        <fullName evidence="4">Large ribosomal subunit protein P1</fullName>
    </recommendedName>
</protein>
<evidence type="ECO:0000256" key="6">
    <source>
        <dbReference type="SAM" id="Phobius"/>
    </source>
</evidence>
<keyword evidence="2 4" id="KW-0689">Ribosomal protein</keyword>
<dbReference type="FunFam" id="1.10.10.1410:FF:000002">
    <property type="entry name" value="60S acidic ribosomal protein P2"/>
    <property type="match status" value="1"/>
</dbReference>
<dbReference type="InterPro" id="IPR022295">
    <property type="entry name" value="Ribosomal_P1_arc"/>
</dbReference>
<keyword evidence="8" id="KW-1185">Reference proteome</keyword>
<dbReference type="HAMAP" id="MF_01478">
    <property type="entry name" value="Ribosomal_L12_arch"/>
    <property type="match status" value="1"/>
</dbReference>
<reference evidence="7 8" key="1">
    <citation type="journal article" date="2019" name="Front. Microbiol.">
        <title>Ammonia Oxidation by the Arctic Terrestrial Thaumarchaeote Candidatus Nitrosocosmicus arcticus Is Stimulated by Increasing Temperatures.</title>
        <authorList>
            <person name="Alves R.J.E."/>
            <person name="Kerou M."/>
            <person name="Zappe A."/>
            <person name="Bittner R."/>
            <person name="Abby S.S."/>
            <person name="Schmidt H.A."/>
            <person name="Pfeifer K."/>
            <person name="Schleper C."/>
        </authorList>
    </citation>
    <scope>NUCLEOTIDE SEQUENCE [LARGE SCALE GENOMIC DNA]</scope>
    <source>
        <strain evidence="7 8">Kfb</strain>
    </source>
</reference>
<organism evidence="7 8">
    <name type="scientific">Candidatus Nitrosocosmicus arcticus</name>
    <dbReference type="NCBI Taxonomy" id="2035267"/>
    <lineage>
        <taxon>Archaea</taxon>
        <taxon>Nitrososphaerota</taxon>
        <taxon>Nitrososphaeria</taxon>
        <taxon>Nitrososphaerales</taxon>
        <taxon>Nitrososphaeraceae</taxon>
        <taxon>Candidatus Nitrosocosmicus</taxon>
    </lineage>
</organism>
<feature type="compositionally biased region" description="Low complexity" evidence="5">
    <location>
        <begin position="88"/>
        <end position="103"/>
    </location>
</feature>
<evidence type="ECO:0000256" key="5">
    <source>
        <dbReference type="SAM" id="MobiDB-lite"/>
    </source>
</evidence>
<evidence type="ECO:0000313" key="7">
    <source>
        <dbReference type="EMBL" id="TVP39814.1"/>
    </source>
</evidence>
<dbReference type="AlphaFoldDB" id="A0A557ST87"/>
<dbReference type="CDD" id="cd05832">
    <property type="entry name" value="Ribosomal_L12p"/>
    <property type="match status" value="1"/>
</dbReference>
<name>A0A557ST87_9ARCH</name>
<evidence type="ECO:0000256" key="4">
    <source>
        <dbReference type="HAMAP-Rule" id="MF_01478"/>
    </source>
</evidence>
<dbReference type="Pfam" id="PF00428">
    <property type="entry name" value="Ribosomal_60s"/>
    <property type="match status" value="1"/>
</dbReference>
<evidence type="ECO:0000256" key="1">
    <source>
        <dbReference type="ARBA" id="ARBA00005436"/>
    </source>
</evidence>
<keyword evidence="6" id="KW-0812">Transmembrane</keyword>